<reference evidence="2 3" key="1">
    <citation type="journal article" date="2013" name="PLoS ONE">
        <title>Cultivation and Complete Genome Sequencing of Gloeobacter kilaueensis sp. nov., from a Lava Cave in Kilauea Caldera, Hawai'i.</title>
        <authorList>
            <person name="Saw J.H."/>
            <person name="Schatz M."/>
            <person name="Brown M.V."/>
            <person name="Kunkel D.D."/>
            <person name="Foster J.S."/>
            <person name="Shick H."/>
            <person name="Christensen S."/>
            <person name="Hou S."/>
            <person name="Wan X."/>
            <person name="Donachie S.P."/>
        </authorList>
    </citation>
    <scope>NUCLEOTIDE SEQUENCE [LARGE SCALE GENOMIC DNA]</scope>
    <source>
        <strain evidence="3">JS</strain>
    </source>
</reference>
<dbReference type="EMBL" id="CP003587">
    <property type="protein sequence ID" value="AGY58961.1"/>
    <property type="molecule type" value="Genomic_DNA"/>
</dbReference>
<dbReference type="Proteomes" id="UP000017396">
    <property type="component" value="Chromosome"/>
</dbReference>
<dbReference type="HOGENOM" id="CLU_032303_1_1_3"/>
<dbReference type="Pfam" id="PF10011">
    <property type="entry name" value="DUF2254"/>
    <property type="match status" value="1"/>
</dbReference>
<feature type="transmembrane region" description="Helical" evidence="1">
    <location>
        <begin position="158"/>
        <end position="178"/>
    </location>
</feature>
<dbReference type="STRING" id="1183438.GKIL_2715"/>
<feature type="transmembrane region" description="Helical" evidence="1">
    <location>
        <begin position="31"/>
        <end position="55"/>
    </location>
</feature>
<name>U5QJ73_GLOK1</name>
<dbReference type="eggNOG" id="COG4325">
    <property type="taxonomic scope" value="Bacteria"/>
</dbReference>
<evidence type="ECO:0000313" key="2">
    <source>
        <dbReference type="EMBL" id="AGY58961.1"/>
    </source>
</evidence>
<keyword evidence="1" id="KW-1133">Transmembrane helix</keyword>
<dbReference type="KEGG" id="glj:GKIL_2715"/>
<sequence length="458" mass="50991">MFTEAKVKIELLKRRLQHKSFLLLRWQERLLAGYWFVPSSMAIAAVALSSVMLAIDRLNTAPWTGLIAEGYFGGPNGALMLLSTVAGSTITVAGTVFSVTLVALALASQQFGPRVLRNFMQDIHYQSVLGTFVATFIYCLLILRTVRVDPPGTFVPHLSVAVAILLALAGIVVLIYFIHHAATSINAWHIIREISGELEENIIYMFSGALGQAGSTTRSGDRIDRKDAQQGRSIPAQVSGYIRSIDYQHLLRLAREHDLLLNVCLRPGKFVVSGSELAIVWPAERASRRLIVQISEAFILGRERTPFQDVEFSIKQLVEIAIRAISPAINDPFTAIRCIDQLCAALCSLAEKDFPSGRIYDGDHRLRVMADQVTFLELLDDAFHQIRQYSRTDVAVTIRLLEAITTIAEHAHLDMNRAALLHHAEMIASSQTAQIYEPFDREDIARQYGLALQTLQQK</sequence>
<dbReference type="OrthoDB" id="2955631at2"/>
<keyword evidence="3" id="KW-1185">Reference proteome</keyword>
<protein>
    <recommendedName>
        <fullName evidence="4">DUF2254 domain-containing protein</fullName>
    </recommendedName>
</protein>
<dbReference type="InterPro" id="IPR018723">
    <property type="entry name" value="DUF2254_membrane"/>
</dbReference>
<keyword evidence="1" id="KW-0472">Membrane</keyword>
<keyword evidence="1" id="KW-0812">Transmembrane</keyword>
<dbReference type="AlphaFoldDB" id="U5QJ73"/>
<organism evidence="2 3">
    <name type="scientific">Gloeobacter kilaueensis (strain ATCC BAA-2537 / CCAP 1431/1 / ULC 316 / JS1)</name>
    <dbReference type="NCBI Taxonomy" id="1183438"/>
    <lineage>
        <taxon>Bacteria</taxon>
        <taxon>Bacillati</taxon>
        <taxon>Cyanobacteriota</taxon>
        <taxon>Cyanophyceae</taxon>
        <taxon>Gloeobacterales</taxon>
        <taxon>Gloeobacteraceae</taxon>
        <taxon>Gloeobacter</taxon>
    </lineage>
</organism>
<feature type="transmembrane region" description="Helical" evidence="1">
    <location>
        <begin position="79"/>
        <end position="107"/>
    </location>
</feature>
<evidence type="ECO:0008006" key="4">
    <source>
        <dbReference type="Google" id="ProtNLM"/>
    </source>
</evidence>
<gene>
    <name evidence="2" type="ORF">GKIL_2715</name>
</gene>
<dbReference type="PATRIC" id="fig|1183438.3.peg.2675"/>
<feature type="transmembrane region" description="Helical" evidence="1">
    <location>
        <begin position="128"/>
        <end position="146"/>
    </location>
</feature>
<evidence type="ECO:0000313" key="3">
    <source>
        <dbReference type="Proteomes" id="UP000017396"/>
    </source>
</evidence>
<proteinExistence type="predicted"/>
<evidence type="ECO:0000256" key="1">
    <source>
        <dbReference type="SAM" id="Phobius"/>
    </source>
</evidence>
<accession>U5QJ73</accession>